<name>A0ACC1Y6E8_MELAZ</name>
<proteinExistence type="predicted"/>
<evidence type="ECO:0000313" key="1">
    <source>
        <dbReference type="EMBL" id="KAJ4719193.1"/>
    </source>
</evidence>
<keyword evidence="2" id="KW-1185">Reference proteome</keyword>
<dbReference type="EMBL" id="CM051398">
    <property type="protein sequence ID" value="KAJ4719193.1"/>
    <property type="molecule type" value="Genomic_DNA"/>
</dbReference>
<gene>
    <name evidence="1" type="ORF">OWV82_010804</name>
</gene>
<sequence>MNSLVKIDSSLPNDLETIIWPGGGSAAIPRGSGKMIRIGVPVKSGFRELVNVVHDSQTNAMTIDGFCIDVFKTALDSLTYEVAYEFVPIDNANRSYNDLVYQVYLQKFDAVVGDTTITANRSLYVDFTLPYTNMGIGMIVPTEQSNNMWIFLKPLKADLWLTTTAFFVLTGFIIWIIEHPINDEFQGSRAEQIGMIFWYSFSTLVFAQREKLLSNLSKFIVIVWVFVVLILSSSYTATLSSMLTVQQIQLAGLKDSYIGLKRYESVEEYANALSKGSKNGGVSAIIDEIPYIKIFLAKHSAHYTMIGPIYPGFSGFGFVFQRGSPLVNDISRAIARLREDGALKKMEDKWFNSGHDQSSFMYEDSASNPSSLSLKNFGGLFLITGISSTFALVIFFIVKFYNKLDTEIL</sequence>
<keyword evidence="1" id="KW-0675">Receptor</keyword>
<evidence type="ECO:0000313" key="2">
    <source>
        <dbReference type="Proteomes" id="UP001164539"/>
    </source>
</evidence>
<comment type="caution">
    <text evidence="1">The sequence shown here is derived from an EMBL/GenBank/DDBJ whole genome shotgun (WGS) entry which is preliminary data.</text>
</comment>
<dbReference type="Proteomes" id="UP001164539">
    <property type="component" value="Chromosome 5"/>
</dbReference>
<accession>A0ACC1Y6E8</accession>
<reference evidence="1 2" key="1">
    <citation type="journal article" date="2023" name="Science">
        <title>Complex scaffold remodeling in plant triterpene biosynthesis.</title>
        <authorList>
            <person name="De La Pena R."/>
            <person name="Hodgson H."/>
            <person name="Liu J.C."/>
            <person name="Stephenson M.J."/>
            <person name="Martin A.C."/>
            <person name="Owen C."/>
            <person name="Harkess A."/>
            <person name="Leebens-Mack J."/>
            <person name="Jimenez L.E."/>
            <person name="Osbourn A."/>
            <person name="Sattely E.S."/>
        </authorList>
    </citation>
    <scope>NUCLEOTIDE SEQUENCE [LARGE SCALE GENOMIC DNA]</scope>
    <source>
        <strain evidence="2">cv. JPN11</strain>
        <tissue evidence="1">Leaf</tissue>
    </source>
</reference>
<organism evidence="1 2">
    <name type="scientific">Melia azedarach</name>
    <name type="common">Chinaberry tree</name>
    <dbReference type="NCBI Taxonomy" id="155640"/>
    <lineage>
        <taxon>Eukaryota</taxon>
        <taxon>Viridiplantae</taxon>
        <taxon>Streptophyta</taxon>
        <taxon>Embryophyta</taxon>
        <taxon>Tracheophyta</taxon>
        <taxon>Spermatophyta</taxon>
        <taxon>Magnoliopsida</taxon>
        <taxon>eudicotyledons</taxon>
        <taxon>Gunneridae</taxon>
        <taxon>Pentapetalae</taxon>
        <taxon>rosids</taxon>
        <taxon>malvids</taxon>
        <taxon>Sapindales</taxon>
        <taxon>Meliaceae</taxon>
        <taxon>Melia</taxon>
    </lineage>
</organism>
<protein>
    <submittedName>
        <fullName evidence="1">Glutamate receptor</fullName>
    </submittedName>
</protein>